<keyword evidence="8" id="KW-0342">GTP-binding</keyword>
<dbReference type="InterPro" id="IPR000795">
    <property type="entry name" value="T_Tr_GTP-bd_dom"/>
</dbReference>
<dbReference type="Pfam" id="PF00009">
    <property type="entry name" value="GTP_EFTU"/>
    <property type="match status" value="1"/>
</dbReference>
<dbReference type="GO" id="GO:0005525">
    <property type="term" value="F:GTP binding"/>
    <property type="evidence" value="ECO:0007669"/>
    <property type="project" value="UniProtKB-KW"/>
</dbReference>
<feature type="compositionally biased region" description="Low complexity" evidence="10">
    <location>
        <begin position="44"/>
        <end position="84"/>
    </location>
</feature>
<comment type="subcellular location">
    <subcellularLocation>
        <location evidence="2">Cytoplasm</location>
    </subcellularLocation>
</comment>
<keyword evidence="6" id="KW-0378">Hydrolase</keyword>
<evidence type="ECO:0000313" key="13">
    <source>
        <dbReference type="Proteomes" id="UP001472866"/>
    </source>
</evidence>
<dbReference type="InterPro" id="IPR050100">
    <property type="entry name" value="TRAFAC_GTPase_members"/>
</dbReference>
<dbReference type="Pfam" id="PF22594">
    <property type="entry name" value="GTP-eEF1A_C"/>
    <property type="match status" value="1"/>
</dbReference>
<keyword evidence="13" id="KW-1185">Reference proteome</keyword>
<gene>
    <name evidence="12" type="ORF">HKI87_04g30190</name>
</gene>
<dbReference type="SUPFAM" id="SSF52540">
    <property type="entry name" value="P-loop containing nucleoside triphosphate hydrolases"/>
    <property type="match status" value="1"/>
</dbReference>
<evidence type="ECO:0000256" key="2">
    <source>
        <dbReference type="ARBA" id="ARBA00004496"/>
    </source>
</evidence>
<keyword evidence="4" id="KW-0963">Cytoplasm</keyword>
<reference evidence="12 13" key="1">
    <citation type="submission" date="2024-03" db="EMBL/GenBank/DDBJ databases">
        <title>Complete genome sequence of the green alga Chloropicon roscoffensis RCC1871.</title>
        <authorList>
            <person name="Lemieux C."/>
            <person name="Pombert J.-F."/>
            <person name="Otis C."/>
            <person name="Turmel M."/>
        </authorList>
    </citation>
    <scope>NUCLEOTIDE SEQUENCE [LARGE SCALE GENOMIC DNA]</scope>
    <source>
        <strain evidence="12 13">RCC1871</strain>
    </source>
</reference>
<name>A0AAX4P5M1_9CHLO</name>
<protein>
    <submittedName>
        <fullName evidence="12">Translation elongation factor EF-1 alpha</fullName>
    </submittedName>
</protein>
<dbReference type="GO" id="GO:0003746">
    <property type="term" value="F:translation elongation factor activity"/>
    <property type="evidence" value="ECO:0007669"/>
    <property type="project" value="UniProtKB-KW"/>
</dbReference>
<evidence type="ECO:0000256" key="9">
    <source>
        <dbReference type="ARBA" id="ARBA00049117"/>
    </source>
</evidence>
<evidence type="ECO:0000256" key="5">
    <source>
        <dbReference type="ARBA" id="ARBA00022741"/>
    </source>
</evidence>
<comment type="catalytic activity">
    <reaction evidence="9">
        <text>GTP + H2O = GDP + phosphate + H(+)</text>
        <dbReference type="Rhea" id="RHEA:19669"/>
        <dbReference type="ChEBI" id="CHEBI:15377"/>
        <dbReference type="ChEBI" id="CHEBI:15378"/>
        <dbReference type="ChEBI" id="CHEBI:37565"/>
        <dbReference type="ChEBI" id="CHEBI:43474"/>
        <dbReference type="ChEBI" id="CHEBI:58189"/>
    </reaction>
    <physiologicalReaction direction="left-to-right" evidence="9">
        <dbReference type="Rhea" id="RHEA:19670"/>
    </physiologicalReaction>
</comment>
<dbReference type="InterPro" id="IPR009000">
    <property type="entry name" value="Transl_B-barrel_sf"/>
</dbReference>
<comment type="function">
    <text evidence="1">This protein promotes the GTP-dependent binding of aminoacyl-tRNA to the A-site of ribosomes during protein biosynthesis.</text>
</comment>
<evidence type="ECO:0000259" key="11">
    <source>
        <dbReference type="PROSITE" id="PS51722"/>
    </source>
</evidence>
<dbReference type="Gene3D" id="2.40.30.10">
    <property type="entry name" value="Translation factors"/>
    <property type="match status" value="2"/>
</dbReference>
<proteinExistence type="inferred from homology"/>
<dbReference type="SUPFAM" id="SSF50447">
    <property type="entry name" value="Translation proteins"/>
    <property type="match status" value="1"/>
</dbReference>
<keyword evidence="5" id="KW-0547">Nucleotide-binding</keyword>
<organism evidence="12 13">
    <name type="scientific">Chloropicon roscoffensis</name>
    <dbReference type="NCBI Taxonomy" id="1461544"/>
    <lineage>
        <taxon>Eukaryota</taxon>
        <taxon>Viridiplantae</taxon>
        <taxon>Chlorophyta</taxon>
        <taxon>Chloropicophyceae</taxon>
        <taxon>Chloropicales</taxon>
        <taxon>Chloropicaceae</taxon>
        <taxon>Chloropicon</taxon>
    </lineage>
</organism>
<comment type="similarity">
    <text evidence="3">Belongs to the TRAFAC class translation factor GTPase superfamily. Classic translation factor GTPase family. EF-Tu/EF-1A subfamily.</text>
</comment>
<evidence type="ECO:0000313" key="12">
    <source>
        <dbReference type="EMBL" id="WZN61484.1"/>
    </source>
</evidence>
<dbReference type="Proteomes" id="UP001472866">
    <property type="component" value="Chromosome 04"/>
</dbReference>
<dbReference type="FunFam" id="2.40.30.10:FF:000070">
    <property type="entry name" value="Translation elongation factor EF-1 subunit"/>
    <property type="match status" value="1"/>
</dbReference>
<evidence type="ECO:0000256" key="1">
    <source>
        <dbReference type="ARBA" id="ARBA00003982"/>
    </source>
</evidence>
<dbReference type="PRINTS" id="PR00315">
    <property type="entry name" value="ELONGATNFCT"/>
</dbReference>
<keyword evidence="12" id="KW-0251">Elongation factor</keyword>
<dbReference type="FunFam" id="3.40.50.300:FF:000204">
    <property type="entry name" value="Translation elongation factor Tu"/>
    <property type="match status" value="1"/>
</dbReference>
<dbReference type="GO" id="GO:0003924">
    <property type="term" value="F:GTPase activity"/>
    <property type="evidence" value="ECO:0007669"/>
    <property type="project" value="InterPro"/>
</dbReference>
<evidence type="ECO:0000256" key="3">
    <source>
        <dbReference type="ARBA" id="ARBA00007249"/>
    </source>
</evidence>
<feature type="compositionally biased region" description="Acidic residues" evidence="10">
    <location>
        <begin position="9"/>
        <end position="34"/>
    </location>
</feature>
<evidence type="ECO:0000256" key="8">
    <source>
        <dbReference type="ARBA" id="ARBA00023134"/>
    </source>
</evidence>
<evidence type="ECO:0000256" key="10">
    <source>
        <dbReference type="SAM" id="MobiDB-lite"/>
    </source>
</evidence>
<feature type="region of interest" description="Disordered" evidence="10">
    <location>
        <begin position="1"/>
        <end position="110"/>
    </location>
</feature>
<dbReference type="AlphaFoldDB" id="A0AAX4P5M1"/>
<dbReference type="GO" id="GO:0005737">
    <property type="term" value="C:cytoplasm"/>
    <property type="evidence" value="ECO:0007669"/>
    <property type="project" value="UniProtKB-SubCell"/>
</dbReference>
<evidence type="ECO:0000256" key="7">
    <source>
        <dbReference type="ARBA" id="ARBA00022917"/>
    </source>
</evidence>
<dbReference type="SUPFAM" id="SSF50465">
    <property type="entry name" value="EF-Tu/eEF-1alpha/eIF2-gamma C-terminal domain"/>
    <property type="match status" value="1"/>
</dbReference>
<dbReference type="PROSITE" id="PS51722">
    <property type="entry name" value="G_TR_2"/>
    <property type="match status" value="1"/>
</dbReference>
<evidence type="ECO:0000256" key="4">
    <source>
        <dbReference type="ARBA" id="ARBA00022490"/>
    </source>
</evidence>
<dbReference type="PANTHER" id="PTHR23115">
    <property type="entry name" value="TRANSLATION FACTOR"/>
    <property type="match status" value="1"/>
</dbReference>
<evidence type="ECO:0000256" key="6">
    <source>
        <dbReference type="ARBA" id="ARBA00022801"/>
    </source>
</evidence>
<sequence>MSRKGGAQWEEEDYYDGYDDDYDEYYDDDYDDYDDHVSAKKKPAAASQAPPKTKTKPAAGGTAKKQQQVTKVAKTKAAQQQATVVKRKAGAPATQHGAATSKPAAANDPRSDLSSILRDLEVEPQGKPSLLLVVLGHVDAGKSTLMGRLVAELGVVDSKEVRRRAHQATQIGKGSFGWAWLMDERPEERERGVTIDIAKRTFETEARQITILDAPGHRDFVTNAISGISQADAALLVVDGSSGGFESGFDVRGKISGQTREHAQLAKGIGIDQLAVVVTKLDKHAAGAERLAEIRGKLDPFLKSCGFKDGRIRWLCASGTTGDNVVAKPPGGSALSWFEGPTVVEAIDAFEMVEHKRDAPLRVPVFSSAGAKQGGGAGQVIVTGRLATGCVRVGSQVSVMPGSLDTTVKSISRNGHKDAGFALAGDAVELTLGLDEEASCVSVGSVVCGPSDGIRAVERIKAKIATLELETPFTLGQSLVVHIHAARAPAKVTKLLVLHDPKTGEDVKKRPRLLKSYQTATVEITMSDKVCVEKYEDFASLGRLVLRLGGRTVGVGKVVKVYHT</sequence>
<dbReference type="Gene3D" id="3.40.50.300">
    <property type="entry name" value="P-loop containing nucleotide triphosphate hydrolases"/>
    <property type="match status" value="1"/>
</dbReference>
<keyword evidence="7" id="KW-0648">Protein biosynthesis</keyword>
<dbReference type="InterPro" id="IPR054696">
    <property type="entry name" value="GTP-eEF1A_C"/>
</dbReference>
<dbReference type="EMBL" id="CP151504">
    <property type="protein sequence ID" value="WZN61484.1"/>
    <property type="molecule type" value="Genomic_DNA"/>
</dbReference>
<feature type="domain" description="Tr-type G" evidence="11">
    <location>
        <begin position="127"/>
        <end position="361"/>
    </location>
</feature>
<dbReference type="InterPro" id="IPR009001">
    <property type="entry name" value="Transl_elong_EF1A/Init_IF2_C"/>
</dbReference>
<dbReference type="InterPro" id="IPR027417">
    <property type="entry name" value="P-loop_NTPase"/>
</dbReference>
<accession>A0AAX4P5M1</accession>